<keyword evidence="1" id="KW-1133">Transmembrane helix</keyword>
<feature type="transmembrane region" description="Helical" evidence="1">
    <location>
        <begin position="176"/>
        <end position="201"/>
    </location>
</feature>
<organism evidence="2 3">
    <name type="scientific">Mucilaginibacter pineti</name>
    <dbReference type="NCBI Taxonomy" id="1391627"/>
    <lineage>
        <taxon>Bacteria</taxon>
        <taxon>Pseudomonadati</taxon>
        <taxon>Bacteroidota</taxon>
        <taxon>Sphingobacteriia</taxon>
        <taxon>Sphingobacteriales</taxon>
        <taxon>Sphingobacteriaceae</taxon>
        <taxon>Mucilaginibacter</taxon>
    </lineage>
</organism>
<evidence type="ECO:0008006" key="4">
    <source>
        <dbReference type="Google" id="ProtNLM"/>
    </source>
</evidence>
<keyword evidence="1" id="KW-0812">Transmembrane</keyword>
<evidence type="ECO:0000313" key="3">
    <source>
        <dbReference type="Proteomes" id="UP000199072"/>
    </source>
</evidence>
<evidence type="ECO:0000256" key="1">
    <source>
        <dbReference type="SAM" id="Phobius"/>
    </source>
</evidence>
<proteinExistence type="predicted"/>
<keyword evidence="1" id="KW-0472">Membrane</keyword>
<feature type="transmembrane region" description="Helical" evidence="1">
    <location>
        <begin position="542"/>
        <end position="561"/>
    </location>
</feature>
<dbReference type="EMBL" id="FNAI01000001">
    <property type="protein sequence ID" value="SDD19685.1"/>
    <property type="molecule type" value="Genomic_DNA"/>
</dbReference>
<dbReference type="STRING" id="1391627.SAMN05216464_10129"/>
<evidence type="ECO:0000313" key="2">
    <source>
        <dbReference type="EMBL" id="SDD19685.1"/>
    </source>
</evidence>
<accession>A0A1G6SU94</accession>
<feature type="transmembrane region" description="Helical" evidence="1">
    <location>
        <begin position="213"/>
        <end position="232"/>
    </location>
</feature>
<feature type="transmembrane region" description="Helical" evidence="1">
    <location>
        <begin position="275"/>
        <end position="296"/>
    </location>
</feature>
<dbReference type="AlphaFoldDB" id="A0A1G6SU94"/>
<keyword evidence="3" id="KW-1185">Reference proteome</keyword>
<protein>
    <recommendedName>
        <fullName evidence="4">ABC-2 type transport system permease protein</fullName>
    </recommendedName>
</protein>
<gene>
    <name evidence="2" type="ORF">SAMN05216464_10129</name>
</gene>
<dbReference type="Proteomes" id="UP000199072">
    <property type="component" value="Unassembled WGS sequence"/>
</dbReference>
<feature type="transmembrane region" description="Helical" evidence="1">
    <location>
        <begin position="452"/>
        <end position="473"/>
    </location>
</feature>
<feature type="transmembrane region" description="Helical" evidence="1">
    <location>
        <begin position="99"/>
        <end position="122"/>
    </location>
</feature>
<feature type="transmembrane region" description="Helical" evidence="1">
    <location>
        <begin position="479"/>
        <end position="498"/>
    </location>
</feature>
<feature type="transmembrane region" description="Helical" evidence="1">
    <location>
        <begin position="364"/>
        <end position="382"/>
    </location>
</feature>
<reference evidence="2 3" key="1">
    <citation type="submission" date="2016-10" db="EMBL/GenBank/DDBJ databases">
        <authorList>
            <person name="de Groot N.N."/>
        </authorList>
    </citation>
    <scope>NUCLEOTIDE SEQUENCE [LARGE SCALE GENOMIC DNA]</scope>
    <source>
        <strain evidence="2 3">47C3B</strain>
    </source>
</reference>
<feature type="transmembrane region" description="Helical" evidence="1">
    <location>
        <begin position="519"/>
        <end position="536"/>
    </location>
</feature>
<name>A0A1G6SU94_9SPHI</name>
<sequence>MNNILLMFLSMDKIFLRLVSAFYPILAKTGVDTEQLNEILRVKLLMDTRRPKAMFATRKSAQNNKGQQSPILISFFTLLMGFFIGLILIVSKAPYVGETFYFIVFMVLMALTLISDFTTVLIDTRDQFIILPRPVSDRTIAVSRIMHISIYVLRLALLQGLPALIIVGFVDGIWAVPIFFIQILEATFLSIFMVNVIYLLLMKVVSPQRFKDIISYFQIGFSIIIFATYYLLPRLIDISVLGNIQLLSHWWAYLLPPVWIAALNESLIHATRADMITRILAIVGFTTPAVGLWFVAKVLAPGFNRRLSVIATSDGNSNTTGKVKKAGRFNLIEKLSNLVASDPVENAGFRITWKLAARTREFKMKVYPAFAYVPIYFLYFALNGKGDSLSDRIDKLQAGHTYVFLIYLCTFILSSILMNISMSEKYKSAWVYYALPIGAPGKILSGMYKAIIVLYFLPYCLVLSIGIIAIWGPAAINDLILAFLISLIYGILMALFMVKGLPFSNPVVVKQGGGKMITSLMILLFIGGIGFGHYFLMRWENVVWICIIPALLINWVMFRYYKRQTWDNIELSEI</sequence>
<feature type="transmembrane region" description="Helical" evidence="1">
    <location>
        <begin position="148"/>
        <end position="170"/>
    </location>
</feature>
<feature type="transmembrane region" description="Helical" evidence="1">
    <location>
        <begin position="402"/>
        <end position="420"/>
    </location>
</feature>
<feature type="transmembrane region" description="Helical" evidence="1">
    <location>
        <begin position="71"/>
        <end position="93"/>
    </location>
</feature>